<proteinExistence type="predicted"/>
<keyword evidence="1" id="KW-0472">Membrane</keyword>
<dbReference type="EMBL" id="ML975746">
    <property type="protein sequence ID" value="KAF1828041.1"/>
    <property type="molecule type" value="Genomic_DNA"/>
</dbReference>
<name>A0A6A5JW99_9PLEO</name>
<feature type="transmembrane region" description="Helical" evidence="1">
    <location>
        <begin position="35"/>
        <end position="55"/>
    </location>
</feature>
<evidence type="ECO:0000256" key="1">
    <source>
        <dbReference type="SAM" id="Phobius"/>
    </source>
</evidence>
<reference evidence="2" key="1">
    <citation type="submission" date="2020-01" db="EMBL/GenBank/DDBJ databases">
        <authorList>
            <consortium name="DOE Joint Genome Institute"/>
            <person name="Haridas S."/>
            <person name="Albert R."/>
            <person name="Binder M."/>
            <person name="Bloem J."/>
            <person name="Labutti K."/>
            <person name="Salamov A."/>
            <person name="Andreopoulos B."/>
            <person name="Baker S.E."/>
            <person name="Barry K."/>
            <person name="Bills G."/>
            <person name="Bluhm B.H."/>
            <person name="Cannon C."/>
            <person name="Castanera R."/>
            <person name="Culley D.E."/>
            <person name="Daum C."/>
            <person name="Ezra D."/>
            <person name="Gonzalez J.B."/>
            <person name="Henrissat B."/>
            <person name="Kuo A."/>
            <person name="Liang C."/>
            <person name="Lipzen A."/>
            <person name="Lutzoni F."/>
            <person name="Magnuson J."/>
            <person name="Mondo S."/>
            <person name="Nolan M."/>
            <person name="Ohm R."/>
            <person name="Pangilinan J."/>
            <person name="Park H.-J."/>
            <person name="Ramirez L."/>
            <person name="Alfaro M."/>
            <person name="Sun H."/>
            <person name="Tritt A."/>
            <person name="Yoshinaga Y."/>
            <person name="Zwiers L.-H."/>
            <person name="Turgeon B.G."/>
            <person name="Goodwin S.B."/>
            <person name="Spatafora J.W."/>
            <person name="Crous P.W."/>
            <person name="Grigoriev I.V."/>
        </authorList>
    </citation>
    <scope>NUCLEOTIDE SEQUENCE</scope>
    <source>
        <strain evidence="2">P77</strain>
    </source>
</reference>
<organism evidence="2 3">
    <name type="scientific">Decorospora gaudefroyi</name>
    <dbReference type="NCBI Taxonomy" id="184978"/>
    <lineage>
        <taxon>Eukaryota</taxon>
        <taxon>Fungi</taxon>
        <taxon>Dikarya</taxon>
        <taxon>Ascomycota</taxon>
        <taxon>Pezizomycotina</taxon>
        <taxon>Dothideomycetes</taxon>
        <taxon>Pleosporomycetidae</taxon>
        <taxon>Pleosporales</taxon>
        <taxon>Pleosporineae</taxon>
        <taxon>Pleosporaceae</taxon>
        <taxon>Decorospora</taxon>
    </lineage>
</organism>
<keyword evidence="1" id="KW-0812">Transmembrane</keyword>
<accession>A0A6A5JW99</accession>
<keyword evidence="1" id="KW-1133">Transmembrane helix</keyword>
<evidence type="ECO:0000313" key="2">
    <source>
        <dbReference type="EMBL" id="KAF1828041.1"/>
    </source>
</evidence>
<dbReference type="AlphaFoldDB" id="A0A6A5JW99"/>
<evidence type="ECO:0000313" key="3">
    <source>
        <dbReference type="Proteomes" id="UP000800040"/>
    </source>
</evidence>
<feature type="transmembrane region" description="Helical" evidence="1">
    <location>
        <begin position="6"/>
        <end position="23"/>
    </location>
</feature>
<sequence length="58" mass="6943">MHLANLIFWLAYLNVVLLYIAPVRYRRGTHSRLMLYRLFVNFATVFISGLNRYTIIHT</sequence>
<gene>
    <name evidence="2" type="ORF">BDW02DRAFT_313212</name>
</gene>
<keyword evidence="3" id="KW-1185">Reference proteome</keyword>
<protein>
    <submittedName>
        <fullName evidence="2">Uncharacterized protein</fullName>
    </submittedName>
</protein>
<dbReference type="Proteomes" id="UP000800040">
    <property type="component" value="Unassembled WGS sequence"/>
</dbReference>